<name>A0A1G2KQB0_9BACT</name>
<dbReference type="InterPro" id="IPR014044">
    <property type="entry name" value="CAP_dom"/>
</dbReference>
<dbReference type="InterPro" id="IPR002477">
    <property type="entry name" value="Peptidoglycan-bd-like"/>
</dbReference>
<dbReference type="Proteomes" id="UP000177811">
    <property type="component" value="Unassembled WGS sequence"/>
</dbReference>
<evidence type="ECO:0000259" key="3">
    <source>
        <dbReference type="Pfam" id="PF01471"/>
    </source>
</evidence>
<dbReference type="Gene3D" id="3.40.33.10">
    <property type="entry name" value="CAP"/>
    <property type="match status" value="1"/>
</dbReference>
<dbReference type="PANTHER" id="PTHR31157:SF1">
    <property type="entry name" value="SCP DOMAIN-CONTAINING PROTEIN"/>
    <property type="match status" value="1"/>
</dbReference>
<evidence type="ECO:0000313" key="5">
    <source>
        <dbReference type="Proteomes" id="UP000177811"/>
    </source>
</evidence>
<dbReference type="Pfam" id="PF00188">
    <property type="entry name" value="CAP"/>
    <property type="match status" value="1"/>
</dbReference>
<feature type="transmembrane region" description="Helical" evidence="1">
    <location>
        <begin position="386"/>
        <end position="405"/>
    </location>
</feature>
<feature type="transmembrane region" description="Helical" evidence="1">
    <location>
        <begin position="356"/>
        <end position="374"/>
    </location>
</feature>
<gene>
    <name evidence="4" type="ORF">A3C16_02510</name>
</gene>
<comment type="caution">
    <text evidence="4">The sequence shown here is derived from an EMBL/GenBank/DDBJ whole genome shotgun (WGS) entry which is preliminary data.</text>
</comment>
<evidence type="ECO:0000313" key="4">
    <source>
        <dbReference type="EMBL" id="OHA01606.1"/>
    </source>
</evidence>
<dbReference type="SUPFAM" id="SSF55797">
    <property type="entry name" value="PR-1-like"/>
    <property type="match status" value="1"/>
</dbReference>
<evidence type="ECO:0000259" key="2">
    <source>
        <dbReference type="Pfam" id="PF00188"/>
    </source>
</evidence>
<dbReference type="Gene3D" id="1.10.101.10">
    <property type="entry name" value="PGBD-like superfamily/PGBD"/>
    <property type="match status" value="1"/>
</dbReference>
<feature type="transmembrane region" description="Helical" evidence="1">
    <location>
        <begin position="29"/>
        <end position="48"/>
    </location>
</feature>
<dbReference type="AlphaFoldDB" id="A0A1G2KQB0"/>
<organism evidence="4 5">
    <name type="scientific">Candidatus Sungbacteria bacterium RIFCSPHIGHO2_02_FULL_51_29</name>
    <dbReference type="NCBI Taxonomy" id="1802273"/>
    <lineage>
        <taxon>Bacteria</taxon>
        <taxon>Candidatus Sungiibacteriota</taxon>
    </lineage>
</organism>
<accession>A0A1G2KQB0</accession>
<evidence type="ECO:0008006" key="6">
    <source>
        <dbReference type="Google" id="ProtNLM"/>
    </source>
</evidence>
<dbReference type="InterPro" id="IPR036365">
    <property type="entry name" value="PGBD-like_sf"/>
</dbReference>
<evidence type="ECO:0000256" key="1">
    <source>
        <dbReference type="SAM" id="Phobius"/>
    </source>
</evidence>
<reference evidence="4 5" key="1">
    <citation type="journal article" date="2016" name="Nat. Commun.">
        <title>Thousands of microbial genomes shed light on interconnected biogeochemical processes in an aquifer system.</title>
        <authorList>
            <person name="Anantharaman K."/>
            <person name="Brown C.T."/>
            <person name="Hug L.A."/>
            <person name="Sharon I."/>
            <person name="Castelle C.J."/>
            <person name="Probst A.J."/>
            <person name="Thomas B.C."/>
            <person name="Singh A."/>
            <person name="Wilkins M.J."/>
            <person name="Karaoz U."/>
            <person name="Brodie E.L."/>
            <person name="Williams K.H."/>
            <person name="Hubbard S.S."/>
            <person name="Banfield J.F."/>
        </authorList>
    </citation>
    <scope>NUCLEOTIDE SEQUENCE [LARGE SCALE GENOMIC DNA]</scope>
</reference>
<dbReference type="InterPro" id="IPR036366">
    <property type="entry name" value="PGBDSf"/>
</dbReference>
<dbReference type="CDD" id="cd05379">
    <property type="entry name" value="CAP_bacterial"/>
    <property type="match status" value="1"/>
</dbReference>
<dbReference type="InterPro" id="IPR035940">
    <property type="entry name" value="CAP_sf"/>
</dbReference>
<dbReference type="SUPFAM" id="SSF47090">
    <property type="entry name" value="PGBD-like"/>
    <property type="match status" value="1"/>
</dbReference>
<keyword evidence="1" id="KW-0472">Membrane</keyword>
<dbReference type="PANTHER" id="PTHR31157">
    <property type="entry name" value="SCP DOMAIN-CONTAINING PROTEIN"/>
    <property type="match status" value="1"/>
</dbReference>
<keyword evidence="1" id="KW-1133">Transmembrane helix</keyword>
<dbReference type="Pfam" id="PF01471">
    <property type="entry name" value="PG_binding_1"/>
    <property type="match status" value="1"/>
</dbReference>
<feature type="domain" description="Peptidoglycan binding-like" evidence="3">
    <location>
        <begin position="254"/>
        <end position="299"/>
    </location>
</feature>
<feature type="domain" description="SCP" evidence="2">
    <location>
        <begin position="71"/>
        <end position="173"/>
    </location>
</feature>
<proteinExistence type="predicted"/>
<sequence>MLKNIANILENFFTPTAKNASVPYALSRISFLFLAAFGVLLVMSPLYFPNSPLASLANFVTPFKEQDVIGLVNASRDELRIRPLTENKALTDAAVAKATDMFARQYFSHVSPDNKEPWTLLFEQRYEYAAAGENLAIDFTNAREAHAALMNSASHRANILNTTYREIGVAVESGIFNGRPTIIIVQFFGAPRPTFFENVFGKGTPATPPPELIHKAAAEAVAGAGVSQPHVLTFVRLAETVARSFTTNLTRGSRGSEVEKLQTLLARDPTLYPEQIVTGYFGLLTENAVKRFQTVYGIVAFGTPETTGFGMVGPKTRSKLTEVFDRGQQRFTVLGEMVNAEMRARSLHARLPWSETVKILAALVVLCLIIATTLMMTGRRHLTLEVALRTVLLVAFFLYIGWVAASSELLASRITELPATTTVADLE</sequence>
<keyword evidence="1" id="KW-0812">Transmembrane</keyword>
<protein>
    <recommendedName>
        <fullName evidence="6">SCP domain-containing protein</fullName>
    </recommendedName>
</protein>
<dbReference type="EMBL" id="MHQL01000058">
    <property type="protein sequence ID" value="OHA01606.1"/>
    <property type="molecule type" value="Genomic_DNA"/>
</dbReference>